<feature type="compositionally biased region" description="Basic and acidic residues" evidence="1">
    <location>
        <begin position="502"/>
        <end position="514"/>
    </location>
</feature>
<name>A0AAV9IJV8_9RHOD</name>
<organism evidence="2 3">
    <name type="scientific">Galdieria yellowstonensis</name>
    <dbReference type="NCBI Taxonomy" id="3028027"/>
    <lineage>
        <taxon>Eukaryota</taxon>
        <taxon>Rhodophyta</taxon>
        <taxon>Bangiophyceae</taxon>
        <taxon>Galdieriales</taxon>
        <taxon>Galdieriaceae</taxon>
        <taxon>Galdieria</taxon>
    </lineage>
</organism>
<reference evidence="2 3" key="1">
    <citation type="submission" date="2022-07" db="EMBL/GenBank/DDBJ databases">
        <title>Genome-wide signatures of adaptation to extreme environments.</title>
        <authorList>
            <person name="Cho C.H."/>
            <person name="Yoon H.S."/>
        </authorList>
    </citation>
    <scope>NUCLEOTIDE SEQUENCE [LARGE SCALE GENOMIC DNA]</scope>
    <source>
        <strain evidence="2 3">108.79 E11</strain>
    </source>
</reference>
<keyword evidence="3" id="KW-1185">Reference proteome</keyword>
<dbReference type="EMBL" id="JANCYU010000054">
    <property type="protein sequence ID" value="KAK4527619.1"/>
    <property type="molecule type" value="Genomic_DNA"/>
</dbReference>
<feature type="region of interest" description="Disordered" evidence="1">
    <location>
        <begin position="486"/>
        <end position="514"/>
    </location>
</feature>
<sequence length="1026" mass="121156">MLFCVDNCPACLFLRQSWDTWSFQTLKDSPRQCWRQILWSELVNVGARVNNGNYQEFLVHLAQKYHLHLLSFEDRFPKGMLVTSIQWCICDRYVLKIEETKESFEREDPVGKNTDGFFIDHPNVLPLSSEEYKMFAIQVMGELHICLLQRGYLSRWLLEVYRLVRILKLVQSSFDNTSAEANTINKEISRYGMWDLLLVCPEIMKRYVCYILNRLSMIMCHGMEQEMSVALFSFMKAEKEFTCQYRPTCHHFVGKESTALLQKLIFEDSETIYSPGTISSSQHTHRPRFINLEQNWDRLTLCFRKWNGEIRDGNAGILDVCIVHNIFEELLPDNLEAFTRRWLHMLLKECIHEEEQTLANIQKLGVGAASLERVHHLQSRMNPFTTNQRKSLHGHLERGYSYLFRGKERFFMEMIESADCSSWNSCLIQLVHRMIENIIEQLDKLSLYESEECDVFFQEQCIVDCVLYGRLATKILALLLTLTGPHETPRNSSRHSKTRRRSYTDRKHTAFQKKEMEAESNRRISSDVDHGGAESLVYFLRNLHFDNQTQLSNPSYSFISIASNYWLLYTNCLTYLKYAMQLFPSRFSFALSLFIMWTPYLAIAGGDEIISQTPWFTQCITWIRQWREELYDCFLDTKLEHESNPEIYIHGWTLMLSVIEEQIPLARIPCWWKQPNNVSLCETHIKEYFLGGDSRYREPKKQISWWMDKRLFWHCLPHMKQLHRLVHDWDEIRQDADHSKLTVGLSTVHHSGTSRRIQPSLAIVSKENDKSYAKKKCFPHPIQYAEQLEPIQQLIQKVFEKKMYFVLENLDASETEDAWWQSTGSYWVRAYHVCLHLYMCNVKDLLRNLEVPLDTIYRAVDETYCKTIQPWIRTRNQSPLLILQRVKASTDKNLYHLQETLRNQNEVPNNDFSESKATDSSSYLQVYQQLIEENPIATRLENFLMQQLQWIIDIDSETYSKLGVYQLEQNWLQWISILLESCVSIEGERASFPKLTEWLWKHLSLDPIHPMVQSTLALVLSKAQKQ</sequence>
<proteinExistence type="predicted"/>
<comment type="caution">
    <text evidence="2">The sequence shown here is derived from an EMBL/GenBank/DDBJ whole genome shotgun (WGS) entry which is preliminary data.</text>
</comment>
<accession>A0AAV9IJV8</accession>
<protein>
    <submittedName>
        <fullName evidence="2">Uncharacterized protein</fullName>
    </submittedName>
</protein>
<gene>
    <name evidence="2" type="ORF">GAYE_SCF42G5542</name>
</gene>
<dbReference type="AlphaFoldDB" id="A0AAV9IJV8"/>
<dbReference type="Proteomes" id="UP001300502">
    <property type="component" value="Unassembled WGS sequence"/>
</dbReference>
<evidence type="ECO:0000313" key="3">
    <source>
        <dbReference type="Proteomes" id="UP001300502"/>
    </source>
</evidence>
<feature type="compositionally biased region" description="Basic residues" evidence="1">
    <location>
        <begin position="492"/>
        <end position="501"/>
    </location>
</feature>
<evidence type="ECO:0000313" key="2">
    <source>
        <dbReference type="EMBL" id="KAK4527619.1"/>
    </source>
</evidence>
<evidence type="ECO:0000256" key="1">
    <source>
        <dbReference type="SAM" id="MobiDB-lite"/>
    </source>
</evidence>